<dbReference type="GO" id="GO:0006047">
    <property type="term" value="P:UDP-N-acetylglucosamine metabolic process"/>
    <property type="evidence" value="ECO:0007669"/>
    <property type="project" value="InterPro"/>
</dbReference>
<dbReference type="InterPro" id="IPR020004">
    <property type="entry name" value="UDP-GlcNAc_Epase"/>
</dbReference>
<dbReference type="NCBIfam" id="TIGR03568">
    <property type="entry name" value="NeuC_NnaA"/>
    <property type="match status" value="1"/>
</dbReference>
<protein>
    <submittedName>
        <fullName evidence="2">UDP-N-acetylglucosamine 2-epimerase</fullName>
        <ecNumber evidence="2">3.2.1.183</ecNumber>
    </submittedName>
</protein>
<dbReference type="EMBL" id="CP101527">
    <property type="protein sequence ID" value="UZW73431.1"/>
    <property type="molecule type" value="Genomic_DNA"/>
</dbReference>
<evidence type="ECO:0000313" key="3">
    <source>
        <dbReference type="Proteomes" id="UP001164472"/>
    </source>
</evidence>
<reference evidence="2" key="1">
    <citation type="submission" date="2022-07" db="EMBL/GenBank/DDBJ databases">
        <title>Alkalimarinus sp. nov., isolated from gut of a Alitta virens.</title>
        <authorList>
            <person name="Yang A.I."/>
            <person name="Shin N.-R."/>
        </authorList>
    </citation>
    <scope>NUCLEOTIDE SEQUENCE</scope>
    <source>
        <strain evidence="2">FA028</strain>
    </source>
</reference>
<dbReference type="KEGG" id="asem:NNL22_10250"/>
<dbReference type="InterPro" id="IPR003331">
    <property type="entry name" value="UDP_GlcNAc_Epimerase_2_dom"/>
</dbReference>
<dbReference type="RefSeq" id="WP_251809572.1">
    <property type="nucleotide sequence ID" value="NZ_CP101527.1"/>
</dbReference>
<dbReference type="Proteomes" id="UP001164472">
    <property type="component" value="Chromosome"/>
</dbReference>
<organism evidence="2 3">
    <name type="scientific">Alkalimarinus sediminis</name>
    <dbReference type="NCBI Taxonomy" id="1632866"/>
    <lineage>
        <taxon>Bacteria</taxon>
        <taxon>Pseudomonadati</taxon>
        <taxon>Pseudomonadota</taxon>
        <taxon>Gammaproteobacteria</taxon>
        <taxon>Alteromonadales</taxon>
        <taxon>Alteromonadaceae</taxon>
        <taxon>Alkalimarinus</taxon>
    </lineage>
</organism>
<feature type="domain" description="UDP-N-acetylglucosamine 2-epimerase" evidence="1">
    <location>
        <begin position="22"/>
        <end position="368"/>
    </location>
</feature>
<keyword evidence="2" id="KW-0378">Hydrolase</keyword>
<dbReference type="InterPro" id="IPR029767">
    <property type="entry name" value="WecB-like"/>
</dbReference>
<dbReference type="Pfam" id="PF02350">
    <property type="entry name" value="Epimerase_2"/>
    <property type="match status" value="1"/>
</dbReference>
<dbReference type="AlphaFoldDB" id="A0A9E8KI04"/>
<sequence>MRKIAIFTGTRAEYGLLYWIIKELHETERAELQLFVGGMHLSPEFGYTVSQIEKDGFPIVEKMEFLLSSDSPVSICKSMALALMSAGEALERHQPDLLVVLGDRFESMAVAQAGMITQTPIAHLHGGETTEGLIDEAVRHSITKMSHLHFTATEEYRNRVIQLGEQPTRVFNVGAPGIDSIIRLPLLEKEELSAAIGFQLDRPYLLVTYHPVTLAKDGASKSLENLLEVLDKYQDYKILISYPNADTFGRHLIDLLEQYSLRDTSRVFIFQSLGQLRYLSLMKHCTAVIGNSSSGLIEAPTFCVPTLNIGNRQKGRIAGETVVQCDDSKTSIERGLKKVVGSDFRNFCKSTKNPYGEGTSSEKIVELLLSESLDGVLEKSFNNLVLNK</sequence>
<gene>
    <name evidence="2" type="primary">neuC</name>
    <name evidence="2" type="ORF">NNL22_10250</name>
</gene>
<evidence type="ECO:0000313" key="2">
    <source>
        <dbReference type="EMBL" id="UZW73431.1"/>
    </source>
</evidence>
<dbReference type="GO" id="GO:0004553">
    <property type="term" value="F:hydrolase activity, hydrolyzing O-glycosyl compounds"/>
    <property type="evidence" value="ECO:0007669"/>
    <property type="project" value="InterPro"/>
</dbReference>
<dbReference type="SUPFAM" id="SSF53756">
    <property type="entry name" value="UDP-Glycosyltransferase/glycogen phosphorylase"/>
    <property type="match status" value="1"/>
</dbReference>
<proteinExistence type="predicted"/>
<dbReference type="PANTHER" id="PTHR43174:SF3">
    <property type="entry name" value="UDP-N-ACETYLGLUCOSAMINE 2-EPIMERASE"/>
    <property type="match status" value="1"/>
</dbReference>
<name>A0A9E8KI04_9ALTE</name>
<keyword evidence="3" id="KW-1185">Reference proteome</keyword>
<dbReference type="CDD" id="cd03786">
    <property type="entry name" value="GTB_UDP-GlcNAc_2-Epimerase"/>
    <property type="match status" value="1"/>
</dbReference>
<accession>A0A9E8KI04</accession>
<keyword evidence="2" id="KW-0326">Glycosidase</keyword>
<evidence type="ECO:0000259" key="1">
    <source>
        <dbReference type="Pfam" id="PF02350"/>
    </source>
</evidence>
<dbReference type="PANTHER" id="PTHR43174">
    <property type="entry name" value="UDP-N-ACETYLGLUCOSAMINE 2-EPIMERASE"/>
    <property type="match status" value="1"/>
</dbReference>
<dbReference type="EC" id="3.2.1.183" evidence="2"/>
<dbReference type="Gene3D" id="3.40.50.2000">
    <property type="entry name" value="Glycogen Phosphorylase B"/>
    <property type="match status" value="2"/>
</dbReference>